<dbReference type="AlphaFoldDB" id="A0A4S3M7D2"/>
<gene>
    <name evidence="3" type="ORF">E7681_11235</name>
</gene>
<proteinExistence type="inferred from homology"/>
<comment type="caution">
    <text evidence="3">The sequence shown here is derived from an EMBL/GenBank/DDBJ whole genome shotgun (WGS) entry which is preliminary data.</text>
</comment>
<dbReference type="CDD" id="cd06558">
    <property type="entry name" value="crotonase-like"/>
    <property type="match status" value="1"/>
</dbReference>
<dbReference type="RefSeq" id="WP_136339397.1">
    <property type="nucleotide sequence ID" value="NZ_SSMD01000005.1"/>
</dbReference>
<evidence type="ECO:0000313" key="4">
    <source>
        <dbReference type="Proteomes" id="UP000306113"/>
    </source>
</evidence>
<name>A0A4S3M7D2_9RHOB</name>
<dbReference type="Pfam" id="PF00378">
    <property type="entry name" value="ECH_1"/>
    <property type="match status" value="2"/>
</dbReference>
<dbReference type="OrthoDB" id="5730382at2"/>
<dbReference type="GO" id="GO:0003824">
    <property type="term" value="F:catalytic activity"/>
    <property type="evidence" value="ECO:0007669"/>
    <property type="project" value="InterPro"/>
</dbReference>
<sequence>MSIQIRDEGRVRVVMIDRVQARNAVNPATAQALYAAFREFDADEAVDVAILTGAGGTFCAGFDLKTAADGSGGEWVGALDIPEGWNPRTDPMPGPMGPTRLMLSKPVIAAVEGFAVAGGLELAIWCDLRVAAEDATFGVYCRRWGVPLIDGGTVRLPAIIGQGRANDMVLTGRAVGASEASAMGLVNRVAPHGGALATALELAESLVRLPQLCMRADHLSARPSAADLGASLRREWASAGVFAAEGQSGAARFASGKGRGGSFEEI</sequence>
<comment type="similarity">
    <text evidence="1 2">Belongs to the enoyl-CoA hydratase/isomerase family.</text>
</comment>
<keyword evidence="4" id="KW-1185">Reference proteome</keyword>
<protein>
    <submittedName>
        <fullName evidence="3">Crotonase/enoyl-CoA hydratase family protein</fullName>
    </submittedName>
</protein>
<organism evidence="3 4">
    <name type="scientific">Thalassobius vesicularis</name>
    <dbReference type="NCBI Taxonomy" id="1294297"/>
    <lineage>
        <taxon>Bacteria</taxon>
        <taxon>Pseudomonadati</taxon>
        <taxon>Pseudomonadota</taxon>
        <taxon>Alphaproteobacteria</taxon>
        <taxon>Rhodobacterales</taxon>
        <taxon>Roseobacteraceae</taxon>
        <taxon>Thalassovita</taxon>
    </lineage>
</organism>
<dbReference type="InterPro" id="IPR001753">
    <property type="entry name" value="Enoyl-CoA_hydra/iso"/>
</dbReference>
<evidence type="ECO:0000256" key="1">
    <source>
        <dbReference type="ARBA" id="ARBA00005254"/>
    </source>
</evidence>
<dbReference type="PROSITE" id="PS00166">
    <property type="entry name" value="ENOYL_COA_HYDRATASE"/>
    <property type="match status" value="1"/>
</dbReference>
<accession>A0A4S3M7D2</accession>
<dbReference type="Gene3D" id="3.90.226.10">
    <property type="entry name" value="2-enoyl-CoA Hydratase, Chain A, domain 1"/>
    <property type="match status" value="1"/>
</dbReference>
<dbReference type="NCBIfam" id="NF006108">
    <property type="entry name" value="PRK08259.1"/>
    <property type="match status" value="1"/>
</dbReference>
<dbReference type="InterPro" id="IPR018376">
    <property type="entry name" value="Enoyl-CoA_hyd/isom_CS"/>
</dbReference>
<dbReference type="Gene3D" id="1.10.287.2460">
    <property type="match status" value="1"/>
</dbReference>
<reference evidence="3 4" key="1">
    <citation type="submission" date="2019-04" db="EMBL/GenBank/DDBJ databases">
        <title>Draft genome sequence of Youngimonas vesicularis.</title>
        <authorList>
            <person name="Hameed A."/>
        </authorList>
    </citation>
    <scope>NUCLEOTIDE SEQUENCE [LARGE SCALE GENOMIC DNA]</scope>
    <source>
        <strain evidence="3 4">CC-AMW-E</strain>
    </source>
</reference>
<dbReference type="SUPFAM" id="SSF52096">
    <property type="entry name" value="ClpP/crotonase"/>
    <property type="match status" value="1"/>
</dbReference>
<dbReference type="EMBL" id="SSMD01000005">
    <property type="protein sequence ID" value="THD73268.1"/>
    <property type="molecule type" value="Genomic_DNA"/>
</dbReference>
<evidence type="ECO:0000256" key="2">
    <source>
        <dbReference type="RuleBase" id="RU003707"/>
    </source>
</evidence>
<dbReference type="PANTHER" id="PTHR43802">
    <property type="entry name" value="ENOYL-COA HYDRATASE"/>
    <property type="match status" value="1"/>
</dbReference>
<evidence type="ECO:0000313" key="3">
    <source>
        <dbReference type="EMBL" id="THD73268.1"/>
    </source>
</evidence>
<dbReference type="Proteomes" id="UP000306113">
    <property type="component" value="Unassembled WGS sequence"/>
</dbReference>
<dbReference type="InterPro" id="IPR029045">
    <property type="entry name" value="ClpP/crotonase-like_dom_sf"/>
</dbReference>
<dbReference type="PANTHER" id="PTHR43802:SF1">
    <property type="entry name" value="IP11341P-RELATED"/>
    <property type="match status" value="1"/>
</dbReference>